<keyword evidence="2" id="KW-1185">Reference proteome</keyword>
<sequence length="134" mass="14739">MCGEFDDEDLIDEYLFARLLQLASQHGVKLGEAGTHTPQRLSGRAARNSYMTQLFQAGLTRAINDANSLPEGERMDVIAGQAIVFARLAGFLAGQLPPGADTLRPTIEALMEGYSEPVERANKHDHHHHGDHQH</sequence>
<evidence type="ECO:0000313" key="2">
    <source>
        <dbReference type="Proteomes" id="UP000063229"/>
    </source>
</evidence>
<reference evidence="1 2" key="1">
    <citation type="submission" date="2016-01" db="EMBL/GenBank/DDBJ databases">
        <authorList>
            <person name="McClelland M."/>
            <person name="Jain A."/>
            <person name="Saraogi P."/>
            <person name="Mendelson R."/>
            <person name="Westerman R."/>
            <person name="SanMiguel P."/>
            <person name="Csonka L."/>
        </authorList>
    </citation>
    <scope>NUCLEOTIDE SEQUENCE [LARGE SCALE GENOMIC DNA]</scope>
    <source>
        <strain evidence="1 2">NCPPB 2472</strain>
    </source>
</reference>
<name>A0A0X1SZW5_PSEAA</name>
<dbReference type="AlphaFoldDB" id="A0A0X1SZW5"/>
<dbReference type="Proteomes" id="UP000063229">
    <property type="component" value="Chromosome"/>
</dbReference>
<organism evidence="1 2">
    <name type="scientific">Pseudomonas agarici</name>
    <dbReference type="NCBI Taxonomy" id="46677"/>
    <lineage>
        <taxon>Bacteria</taxon>
        <taxon>Pseudomonadati</taxon>
        <taxon>Pseudomonadota</taxon>
        <taxon>Gammaproteobacteria</taxon>
        <taxon>Pseudomonadales</taxon>
        <taxon>Pseudomonadaceae</taxon>
        <taxon>Pseudomonas</taxon>
    </lineage>
</organism>
<dbReference type="STRING" id="46677.AWM79_07115"/>
<proteinExistence type="predicted"/>
<dbReference type="KEGG" id="pagb:AWM79_07115"/>
<accession>A0A0X1SZW5</accession>
<protein>
    <submittedName>
        <fullName evidence="1">Uncharacterized protein</fullName>
    </submittedName>
</protein>
<evidence type="ECO:0000313" key="1">
    <source>
        <dbReference type="EMBL" id="AMB85089.1"/>
    </source>
</evidence>
<dbReference type="EMBL" id="CP014135">
    <property type="protein sequence ID" value="AMB85089.1"/>
    <property type="molecule type" value="Genomic_DNA"/>
</dbReference>
<gene>
    <name evidence="1" type="ORF">AWM79_07115</name>
</gene>